<dbReference type="EMBL" id="MN738751">
    <property type="protein sequence ID" value="QHS83256.1"/>
    <property type="molecule type" value="Genomic_DNA"/>
</dbReference>
<name>A0A6C0AUL9_9ZZZZ</name>
<protein>
    <submittedName>
        <fullName evidence="2">Uncharacterized protein</fullName>
    </submittedName>
</protein>
<sequence>MSDNDSIDFKKLNETLERDYKTNKGTITLTIVPKTFAPKDEGSVGVADVILSMNGNSGTRPMDGVEEMLHGLFTSASLVSDHSNFQKASDEDKPNSEETRKLLEKEIQESFPKIRQTIHEYSLYMPTEADMDEPYEKIQNGQEYKVGELMKVIGPEGGNRHKKKQVSKRMKTHKKRSKKQHRKTKGKKNTNHKTKSKIVKNGKKK</sequence>
<organism evidence="2">
    <name type="scientific">viral metagenome</name>
    <dbReference type="NCBI Taxonomy" id="1070528"/>
    <lineage>
        <taxon>unclassified sequences</taxon>
        <taxon>metagenomes</taxon>
        <taxon>organismal metagenomes</taxon>
    </lineage>
</organism>
<feature type="region of interest" description="Disordered" evidence="1">
    <location>
        <begin position="152"/>
        <end position="205"/>
    </location>
</feature>
<evidence type="ECO:0000313" key="2">
    <source>
        <dbReference type="EMBL" id="QHS83256.1"/>
    </source>
</evidence>
<evidence type="ECO:0000256" key="1">
    <source>
        <dbReference type="SAM" id="MobiDB-lite"/>
    </source>
</evidence>
<feature type="compositionally biased region" description="Basic residues" evidence="1">
    <location>
        <begin position="160"/>
        <end position="205"/>
    </location>
</feature>
<dbReference type="AlphaFoldDB" id="A0A6C0AUL9"/>
<accession>A0A6C0AUL9</accession>
<reference evidence="2" key="1">
    <citation type="journal article" date="2020" name="Nature">
        <title>Giant virus diversity and host interactions through global metagenomics.</title>
        <authorList>
            <person name="Schulz F."/>
            <person name="Roux S."/>
            <person name="Paez-Espino D."/>
            <person name="Jungbluth S."/>
            <person name="Walsh D.A."/>
            <person name="Denef V.J."/>
            <person name="McMahon K.D."/>
            <person name="Konstantinidis K.T."/>
            <person name="Eloe-Fadrosh E.A."/>
            <person name="Kyrpides N.C."/>
            <person name="Woyke T."/>
        </authorList>
    </citation>
    <scope>NUCLEOTIDE SEQUENCE</scope>
    <source>
        <strain evidence="2">GVMAG-S-ERX555943-30</strain>
    </source>
</reference>
<proteinExistence type="predicted"/>